<name>A0A8H8A1J1_9FUNG</name>
<proteinExistence type="predicted"/>
<reference evidence="2 3" key="1">
    <citation type="journal article" name="Sci. Rep.">
        <title>Genome-scale phylogenetic analyses confirm Olpidium as the closest living zoosporic fungus to the non-flagellated, terrestrial fungi.</title>
        <authorList>
            <person name="Chang Y."/>
            <person name="Rochon D."/>
            <person name="Sekimoto S."/>
            <person name="Wang Y."/>
            <person name="Chovatia M."/>
            <person name="Sandor L."/>
            <person name="Salamov A."/>
            <person name="Grigoriev I.V."/>
            <person name="Stajich J.E."/>
            <person name="Spatafora J.W."/>
        </authorList>
    </citation>
    <scope>NUCLEOTIDE SEQUENCE [LARGE SCALE GENOMIC DNA]</scope>
    <source>
        <strain evidence="2">S191</strain>
    </source>
</reference>
<comment type="caution">
    <text evidence="2">The sequence shown here is derived from an EMBL/GenBank/DDBJ whole genome shotgun (WGS) entry which is preliminary data.</text>
</comment>
<dbReference type="EMBL" id="JAEFCI010000938">
    <property type="protein sequence ID" value="KAG5463231.1"/>
    <property type="molecule type" value="Genomic_DNA"/>
</dbReference>
<sequence>MPATLTPEQRKTFDNWFKECYSRQSSALGAGSLSLSGSTQDKLVANRRRMVDFWKFSWPFRNAGSLDQTHSILSLRRTVAVMYAASFKADPIQFGIPGDPGDTSFLFLPSEADYCGHLGPTNLQYDPRFDPIVNDEVIFAEGFVCLPSADNTISDAQLPDDAFCPPPYVPSLADFAGPERILSRYNQLRQMGSSDKVEELIEASESRGESGGENGGRRPGDVTPTPVHARTPDAVFDTLRTPAPLSAEENTVAAEARLCLRGWKHDAQDTHLPRHRGECFWRIAYLDSVQSSRRGIHPSGRRKRLPLGQAKPFLATPLWPWPRDPVPPVLLPAAAKLPAVVKREAQGDWAYGGRVEEFQICYGENHDRRIKIPRRHQRMGTTGWAVGKA</sequence>
<evidence type="ECO:0000313" key="3">
    <source>
        <dbReference type="Proteomes" id="UP000673691"/>
    </source>
</evidence>
<dbReference type="AlphaFoldDB" id="A0A8H8A1J1"/>
<keyword evidence="3" id="KW-1185">Reference proteome</keyword>
<protein>
    <submittedName>
        <fullName evidence="2">Uncharacterized protein</fullName>
    </submittedName>
</protein>
<feature type="non-terminal residue" evidence="2">
    <location>
        <position position="389"/>
    </location>
</feature>
<evidence type="ECO:0000256" key="1">
    <source>
        <dbReference type="SAM" id="MobiDB-lite"/>
    </source>
</evidence>
<feature type="compositionally biased region" description="Basic and acidic residues" evidence="1">
    <location>
        <begin position="195"/>
        <end position="220"/>
    </location>
</feature>
<gene>
    <name evidence="2" type="ORF">BJ554DRAFT_852</name>
</gene>
<feature type="region of interest" description="Disordered" evidence="1">
    <location>
        <begin position="193"/>
        <end position="229"/>
    </location>
</feature>
<accession>A0A8H8A1J1</accession>
<dbReference type="Proteomes" id="UP000673691">
    <property type="component" value="Unassembled WGS sequence"/>
</dbReference>
<evidence type="ECO:0000313" key="2">
    <source>
        <dbReference type="EMBL" id="KAG5463231.1"/>
    </source>
</evidence>
<organism evidence="2 3">
    <name type="scientific">Olpidium bornovanus</name>
    <dbReference type="NCBI Taxonomy" id="278681"/>
    <lineage>
        <taxon>Eukaryota</taxon>
        <taxon>Fungi</taxon>
        <taxon>Fungi incertae sedis</taxon>
        <taxon>Olpidiomycota</taxon>
        <taxon>Olpidiomycotina</taxon>
        <taxon>Olpidiomycetes</taxon>
        <taxon>Olpidiales</taxon>
        <taxon>Olpidiaceae</taxon>
        <taxon>Olpidium</taxon>
    </lineage>
</organism>